<protein>
    <submittedName>
        <fullName evidence="6">Calmodulin</fullName>
    </submittedName>
</protein>
<feature type="region of interest" description="Disordered" evidence="4">
    <location>
        <begin position="468"/>
        <end position="529"/>
    </location>
</feature>
<dbReference type="InterPro" id="IPR050145">
    <property type="entry name" value="Centrin_CML-like"/>
</dbReference>
<proteinExistence type="predicted"/>
<keyword evidence="2" id="KW-0106">Calcium</keyword>
<feature type="compositionally biased region" description="Basic and acidic residues" evidence="4">
    <location>
        <begin position="517"/>
        <end position="526"/>
    </location>
</feature>
<dbReference type="EMBL" id="JWZX01002950">
    <property type="protein sequence ID" value="KOO25612.1"/>
    <property type="molecule type" value="Genomic_DNA"/>
</dbReference>
<dbReference type="InterPro" id="IPR018247">
    <property type="entry name" value="EF_Hand_1_Ca_BS"/>
</dbReference>
<dbReference type="AlphaFoldDB" id="A0A0M0JH05"/>
<sequence length="566" mass="61969">MPSLSFEKATGISTKLDTKLERIKRAFDLFDTDGNGSLSNEELRAVLTRPGGGSPLTEEDVAALIAEFDVNGDGELQIDEFAVFWGPMIEEEEEAASFIKTAAAGSQPRKGNHEKGPRKAKSPAKSPSKSPAKSAKAKGAKVAGASVNPSSDASDAFTPIEDDVELLLQPASELEALVEEEAKVLADLEARITAGTLDSFERRLGAALLEEEVAKKALMGSKSALLDLVRSWDRTGDGKVNKVELRQAVRGALKVSATNVEIDELFEAFDADNSGKLDYDELGVCLRALQDSAAAARNELAGLASLADEARARLEPLRQAAEVMSRIEAEQAKQAKQAADMVKKEIKMPLKIRVGQHLKKNKIPLMRAVKDFPSQSPEGYANREAFFEGIRAYNLPPPAVEDAELGKWFEEALAECIAAAVSRPGGGLKLQPVLSEALSEATNSPEARKVENTRKYLGELRRTALAQQKAIKETQEEQRQQRREREAAMRAATEAKQQAEEEARQAKMRSFKRRKNVKDEEKKEFMQRVASKRAVRGNLADPFSRTPFLDALKEKKGEAEEAEAIW</sequence>
<dbReference type="PANTHER" id="PTHR23050">
    <property type="entry name" value="CALCIUM BINDING PROTEIN"/>
    <property type="match status" value="1"/>
</dbReference>
<dbReference type="OrthoDB" id="429467at2759"/>
<dbReference type="FunFam" id="1.10.238.10:FF:000003">
    <property type="entry name" value="Calmodulin A"/>
    <property type="match status" value="1"/>
</dbReference>
<evidence type="ECO:0000256" key="2">
    <source>
        <dbReference type="ARBA" id="ARBA00022837"/>
    </source>
</evidence>
<feature type="compositionally biased region" description="Basic residues" evidence="4">
    <location>
        <begin position="506"/>
        <end position="516"/>
    </location>
</feature>
<feature type="domain" description="EF-hand" evidence="5">
    <location>
        <begin position="56"/>
        <end position="91"/>
    </location>
</feature>
<dbReference type="GO" id="GO:0005509">
    <property type="term" value="F:calcium ion binding"/>
    <property type="evidence" value="ECO:0007669"/>
    <property type="project" value="InterPro"/>
</dbReference>
<feature type="region of interest" description="Disordered" evidence="4">
    <location>
        <begin position="102"/>
        <end position="155"/>
    </location>
</feature>
<organism evidence="6 7">
    <name type="scientific">Chrysochromulina tobinii</name>
    <dbReference type="NCBI Taxonomy" id="1460289"/>
    <lineage>
        <taxon>Eukaryota</taxon>
        <taxon>Haptista</taxon>
        <taxon>Haptophyta</taxon>
        <taxon>Prymnesiophyceae</taxon>
        <taxon>Prymnesiales</taxon>
        <taxon>Chrysochromulinaceae</taxon>
        <taxon>Chrysochromulina</taxon>
    </lineage>
</organism>
<feature type="coiled-coil region" evidence="3">
    <location>
        <begin position="286"/>
        <end position="313"/>
    </location>
</feature>
<feature type="compositionally biased region" description="Basic and acidic residues" evidence="4">
    <location>
        <begin position="470"/>
        <end position="488"/>
    </location>
</feature>
<keyword evidence="7" id="KW-1185">Reference proteome</keyword>
<feature type="domain" description="EF-hand" evidence="5">
    <location>
        <begin position="257"/>
        <end position="292"/>
    </location>
</feature>
<keyword evidence="1" id="KW-0677">Repeat</keyword>
<dbReference type="CDD" id="cd00051">
    <property type="entry name" value="EFh"/>
    <property type="match status" value="2"/>
</dbReference>
<dbReference type="InterPro" id="IPR011992">
    <property type="entry name" value="EF-hand-dom_pair"/>
</dbReference>
<evidence type="ECO:0000313" key="7">
    <source>
        <dbReference type="Proteomes" id="UP000037460"/>
    </source>
</evidence>
<dbReference type="PROSITE" id="PS00018">
    <property type="entry name" value="EF_HAND_1"/>
    <property type="match status" value="3"/>
</dbReference>
<accession>A0A0M0JH05</accession>
<dbReference type="PROSITE" id="PS50222">
    <property type="entry name" value="EF_HAND_2"/>
    <property type="match status" value="4"/>
</dbReference>
<evidence type="ECO:0000256" key="1">
    <source>
        <dbReference type="ARBA" id="ARBA00022737"/>
    </source>
</evidence>
<evidence type="ECO:0000313" key="6">
    <source>
        <dbReference type="EMBL" id="KOO25612.1"/>
    </source>
</evidence>
<reference evidence="7" key="1">
    <citation type="journal article" date="2015" name="PLoS Genet.">
        <title>Genome Sequence and Transcriptome Analyses of Chrysochromulina tobin: Metabolic Tools for Enhanced Algal Fitness in the Prominent Order Prymnesiales (Haptophyceae).</title>
        <authorList>
            <person name="Hovde B.T."/>
            <person name="Deodato C.R."/>
            <person name="Hunsperger H.M."/>
            <person name="Ryken S.A."/>
            <person name="Yost W."/>
            <person name="Jha R.K."/>
            <person name="Patterson J."/>
            <person name="Monnat R.J. Jr."/>
            <person name="Barlow S.B."/>
            <person name="Starkenburg S.R."/>
            <person name="Cattolico R.A."/>
        </authorList>
    </citation>
    <scope>NUCLEOTIDE SEQUENCE</scope>
    <source>
        <strain evidence="7">CCMP291</strain>
    </source>
</reference>
<dbReference type="Proteomes" id="UP000037460">
    <property type="component" value="Unassembled WGS sequence"/>
</dbReference>
<keyword evidence="3" id="KW-0175">Coiled coil</keyword>
<evidence type="ECO:0000256" key="4">
    <source>
        <dbReference type="SAM" id="MobiDB-lite"/>
    </source>
</evidence>
<feature type="domain" description="EF-hand" evidence="5">
    <location>
        <begin position="220"/>
        <end position="255"/>
    </location>
</feature>
<evidence type="ECO:0000256" key="3">
    <source>
        <dbReference type="SAM" id="Coils"/>
    </source>
</evidence>
<gene>
    <name evidence="6" type="ORF">Ctob_012025</name>
</gene>
<feature type="domain" description="EF-hand" evidence="5">
    <location>
        <begin position="18"/>
        <end position="53"/>
    </location>
</feature>
<dbReference type="SMART" id="SM00054">
    <property type="entry name" value="EFh"/>
    <property type="match status" value="4"/>
</dbReference>
<comment type="caution">
    <text evidence="6">The sequence shown here is derived from an EMBL/GenBank/DDBJ whole genome shotgun (WGS) entry which is preliminary data.</text>
</comment>
<feature type="compositionally biased region" description="Low complexity" evidence="4">
    <location>
        <begin position="123"/>
        <end position="134"/>
    </location>
</feature>
<name>A0A0M0JH05_9EUKA</name>
<dbReference type="InterPro" id="IPR002048">
    <property type="entry name" value="EF_hand_dom"/>
</dbReference>
<dbReference type="Pfam" id="PF13499">
    <property type="entry name" value="EF-hand_7"/>
    <property type="match status" value="2"/>
</dbReference>
<dbReference type="Gene3D" id="1.10.238.10">
    <property type="entry name" value="EF-hand"/>
    <property type="match status" value="2"/>
</dbReference>
<evidence type="ECO:0000259" key="5">
    <source>
        <dbReference type="PROSITE" id="PS50222"/>
    </source>
</evidence>
<dbReference type="SUPFAM" id="SSF47473">
    <property type="entry name" value="EF-hand"/>
    <property type="match status" value="1"/>
</dbReference>